<dbReference type="AlphaFoldDB" id="A0A1I7FNE3"/>
<organism evidence="1 2">
    <name type="scientific">Nitrosospira multiformis</name>
    <dbReference type="NCBI Taxonomy" id="1231"/>
    <lineage>
        <taxon>Bacteria</taxon>
        <taxon>Pseudomonadati</taxon>
        <taxon>Pseudomonadota</taxon>
        <taxon>Betaproteobacteria</taxon>
        <taxon>Nitrosomonadales</taxon>
        <taxon>Nitrosomonadaceae</taxon>
        <taxon>Nitrosospira</taxon>
    </lineage>
</organism>
<dbReference type="Proteomes" id="UP000182649">
    <property type="component" value="Unassembled WGS sequence"/>
</dbReference>
<dbReference type="EMBL" id="FPBZ01000002">
    <property type="protein sequence ID" value="SFU37546.1"/>
    <property type="molecule type" value="Genomic_DNA"/>
</dbReference>
<evidence type="ECO:0000313" key="2">
    <source>
        <dbReference type="Proteomes" id="UP000182649"/>
    </source>
</evidence>
<name>A0A1I7FNE3_9PROT</name>
<evidence type="ECO:0000313" key="1">
    <source>
        <dbReference type="EMBL" id="SFU37546.1"/>
    </source>
</evidence>
<proteinExistence type="predicted"/>
<accession>A0A1I7FNE3</accession>
<protein>
    <submittedName>
        <fullName evidence="1">Uncharacterized protein</fullName>
    </submittedName>
</protein>
<reference evidence="2" key="1">
    <citation type="submission" date="2016-10" db="EMBL/GenBank/DDBJ databases">
        <authorList>
            <person name="Varghese N."/>
            <person name="Submissions S."/>
        </authorList>
    </citation>
    <scope>NUCLEOTIDE SEQUENCE [LARGE SCALE GENOMIC DNA]</scope>
    <source>
        <strain evidence="2">Nl14</strain>
    </source>
</reference>
<gene>
    <name evidence="1" type="ORF">SAMN05216417_10232</name>
</gene>
<sequence length="122" mass="13002">MVAAGSCHDLHQVHAAGEKQRQITRPGVDIDLVDQVLGMSCYAGRAIAGVADTRTGTANCLQRTVGQRDSVGPKANALMKSEGMRKPPAMIRVTLFFVPFPWPAASRNFLARANAAIVGTEI</sequence>